<sequence length="65" mass="7361">MEKESNVQPPWVARGKTIRQLIKELQSFENQDLLVEISLDGGNTHKPISLVKKSKQTCLLVNSEI</sequence>
<accession>A0ABP8I052</accession>
<dbReference type="EMBL" id="BAABGJ010000057">
    <property type="protein sequence ID" value="GAA4348527.1"/>
    <property type="molecule type" value="Genomic_DNA"/>
</dbReference>
<proteinExistence type="predicted"/>
<name>A0ABP8I052_9BURK</name>
<protein>
    <submittedName>
        <fullName evidence="1">Uncharacterized protein</fullName>
    </submittedName>
</protein>
<evidence type="ECO:0000313" key="2">
    <source>
        <dbReference type="Proteomes" id="UP001500975"/>
    </source>
</evidence>
<dbReference type="Proteomes" id="UP001500975">
    <property type="component" value="Unassembled WGS sequence"/>
</dbReference>
<keyword evidence="2" id="KW-1185">Reference proteome</keyword>
<dbReference type="RefSeq" id="WP_345539434.1">
    <property type="nucleotide sequence ID" value="NZ_BAABGJ010000057.1"/>
</dbReference>
<reference evidence="2" key="1">
    <citation type="journal article" date="2019" name="Int. J. Syst. Evol. Microbiol.">
        <title>The Global Catalogue of Microorganisms (GCM) 10K type strain sequencing project: providing services to taxonomists for standard genome sequencing and annotation.</title>
        <authorList>
            <consortium name="The Broad Institute Genomics Platform"/>
            <consortium name="The Broad Institute Genome Sequencing Center for Infectious Disease"/>
            <person name="Wu L."/>
            <person name="Ma J."/>
        </authorList>
    </citation>
    <scope>NUCLEOTIDE SEQUENCE [LARGE SCALE GENOMIC DNA]</scope>
    <source>
        <strain evidence="2">JCM 17804</strain>
    </source>
</reference>
<evidence type="ECO:0000313" key="1">
    <source>
        <dbReference type="EMBL" id="GAA4348527.1"/>
    </source>
</evidence>
<organism evidence="1 2">
    <name type="scientific">Variovorax defluvii</name>
    <dbReference type="NCBI Taxonomy" id="913761"/>
    <lineage>
        <taxon>Bacteria</taxon>
        <taxon>Pseudomonadati</taxon>
        <taxon>Pseudomonadota</taxon>
        <taxon>Betaproteobacteria</taxon>
        <taxon>Burkholderiales</taxon>
        <taxon>Comamonadaceae</taxon>
        <taxon>Variovorax</taxon>
    </lineage>
</organism>
<comment type="caution">
    <text evidence="1">The sequence shown here is derived from an EMBL/GenBank/DDBJ whole genome shotgun (WGS) entry which is preliminary data.</text>
</comment>
<gene>
    <name evidence="1" type="ORF">GCM10023165_34440</name>
</gene>